<sequence length="232" mass="26722">MAVSLPFVSKIDDARINSMLDLEKSEICHISIWDQIKDFFRSNTMYDALNELYDIIHGCDNQNTLEMFNSLKSCAGSAFVDRFGFRPDYDIYGNITFTINDVVIKSEKFCDVVKQIKDRNGEPLLFNFVEEAYLFCMDNKADFMSKHLNSGGEPINLDAIGGDESPIDGDDKMAVCEYFMRNSEQGKQISELFYSVNTTGNLFYFDQFNMSDLRESNIYHMNLAYEYVKSHP</sequence>
<organism evidence="1 2">
    <name type="scientific">Shewanella surugensis</name>
    <dbReference type="NCBI Taxonomy" id="212020"/>
    <lineage>
        <taxon>Bacteria</taxon>
        <taxon>Pseudomonadati</taxon>
        <taxon>Pseudomonadota</taxon>
        <taxon>Gammaproteobacteria</taxon>
        <taxon>Alteromonadales</taxon>
        <taxon>Shewanellaceae</taxon>
        <taxon>Shewanella</taxon>
    </lineage>
</organism>
<evidence type="ECO:0000313" key="2">
    <source>
        <dbReference type="Proteomes" id="UP001203423"/>
    </source>
</evidence>
<dbReference type="Pfam" id="PF11047">
    <property type="entry name" value="SopD"/>
    <property type="match status" value="1"/>
</dbReference>
<dbReference type="Proteomes" id="UP001203423">
    <property type="component" value="Unassembled WGS sequence"/>
</dbReference>
<reference evidence="1 2" key="1">
    <citation type="submission" date="2022-01" db="EMBL/GenBank/DDBJ databases">
        <title>Whole genome-based taxonomy of the Shewanellaceae.</title>
        <authorList>
            <person name="Martin-Rodriguez A.J."/>
        </authorList>
    </citation>
    <scope>NUCLEOTIDE SEQUENCE [LARGE SCALE GENOMIC DNA]</scope>
    <source>
        <strain evidence="1 2">DSM 17177</strain>
    </source>
</reference>
<dbReference type="RefSeq" id="WP_248943221.1">
    <property type="nucleotide sequence ID" value="NZ_JAKIKS010000214.1"/>
</dbReference>
<accession>A0ABT0LJC2</accession>
<name>A0ABT0LJC2_9GAMM</name>
<proteinExistence type="predicted"/>
<keyword evidence="2" id="KW-1185">Reference proteome</keyword>
<evidence type="ECO:0000313" key="1">
    <source>
        <dbReference type="EMBL" id="MCL1127788.1"/>
    </source>
</evidence>
<gene>
    <name evidence="1" type="ORF">L2764_25820</name>
</gene>
<protein>
    <submittedName>
        <fullName evidence="1">Uncharacterized protein</fullName>
    </submittedName>
</protein>
<dbReference type="Gene3D" id="3.30.2440.10">
    <property type="entry name" value="Secreted effector protein SifA"/>
    <property type="match status" value="1"/>
</dbReference>
<dbReference type="EMBL" id="JAKIKS010000214">
    <property type="protein sequence ID" value="MCL1127788.1"/>
    <property type="molecule type" value="Genomic_DNA"/>
</dbReference>
<dbReference type="InterPro" id="IPR022747">
    <property type="entry name" value="SopD"/>
</dbReference>
<comment type="caution">
    <text evidence="1">The sequence shown here is derived from an EMBL/GenBank/DDBJ whole genome shotgun (WGS) entry which is preliminary data.</text>
</comment>